<evidence type="ECO:0000313" key="2">
    <source>
        <dbReference type="Proteomes" id="UP000325577"/>
    </source>
</evidence>
<evidence type="ECO:0000313" key="1">
    <source>
        <dbReference type="EMBL" id="KAA8521349.1"/>
    </source>
</evidence>
<name>A0A5J4ZTD8_9ASTE</name>
<organism evidence="1 2">
    <name type="scientific">Nyssa sinensis</name>
    <dbReference type="NCBI Taxonomy" id="561372"/>
    <lineage>
        <taxon>Eukaryota</taxon>
        <taxon>Viridiplantae</taxon>
        <taxon>Streptophyta</taxon>
        <taxon>Embryophyta</taxon>
        <taxon>Tracheophyta</taxon>
        <taxon>Spermatophyta</taxon>
        <taxon>Magnoliopsida</taxon>
        <taxon>eudicotyledons</taxon>
        <taxon>Gunneridae</taxon>
        <taxon>Pentapetalae</taxon>
        <taxon>asterids</taxon>
        <taxon>Cornales</taxon>
        <taxon>Nyssaceae</taxon>
        <taxon>Nyssa</taxon>
    </lineage>
</organism>
<accession>A0A5J4ZTD8</accession>
<sequence>MASIDAFHSIHAKESSPPDLITNAPSLLGVGNSATPLMISVLGQIWTVLVLMMQPLELMFVDGDHTVTTLFGDGAIHSASALCATEGADRLTHLQACSAVRGNTQATLFARQHDKLLAQQASHSSNSAADDHTVTPITQMQASFGDGAPINLYASTPCSNGADQKVLANSDLLAATYPAAVPHCEGAPPLIHPYYSLHVNGPEPMV</sequence>
<keyword evidence="2" id="KW-1185">Reference proteome</keyword>
<dbReference type="AlphaFoldDB" id="A0A5J4ZTD8"/>
<reference evidence="1 2" key="1">
    <citation type="submission" date="2019-09" db="EMBL/GenBank/DDBJ databases">
        <title>A chromosome-level genome assembly of the Chinese tupelo Nyssa sinensis.</title>
        <authorList>
            <person name="Yang X."/>
            <person name="Kang M."/>
            <person name="Yang Y."/>
            <person name="Xiong H."/>
            <person name="Wang M."/>
            <person name="Zhang Z."/>
            <person name="Wang Z."/>
            <person name="Wu H."/>
            <person name="Ma T."/>
            <person name="Liu J."/>
            <person name="Xi Z."/>
        </authorList>
    </citation>
    <scope>NUCLEOTIDE SEQUENCE [LARGE SCALE GENOMIC DNA]</scope>
    <source>
        <strain evidence="1">J267</strain>
        <tissue evidence="1">Leaf</tissue>
    </source>
</reference>
<protein>
    <submittedName>
        <fullName evidence="1">Uncharacterized protein</fullName>
    </submittedName>
</protein>
<dbReference type="EMBL" id="CM018048">
    <property type="protein sequence ID" value="KAA8521349.1"/>
    <property type="molecule type" value="Genomic_DNA"/>
</dbReference>
<dbReference type="Proteomes" id="UP000325577">
    <property type="component" value="Linkage Group LG5"/>
</dbReference>
<gene>
    <name evidence="1" type="ORF">F0562_012032</name>
</gene>
<proteinExistence type="predicted"/>